<dbReference type="InterPro" id="IPR012292">
    <property type="entry name" value="Globin/Proto"/>
</dbReference>
<keyword evidence="3" id="KW-0479">Metal-binding</keyword>
<keyword evidence="4" id="KW-0408">Iron</keyword>
<evidence type="ECO:0000313" key="9">
    <source>
        <dbReference type="WBParaSite" id="PSAMB.scaffold4294size15073.g24059.t1"/>
    </source>
</evidence>
<dbReference type="GO" id="GO:0005344">
    <property type="term" value="F:oxygen carrier activity"/>
    <property type="evidence" value="ECO:0007669"/>
    <property type="project" value="UniProtKB-KW"/>
</dbReference>
<evidence type="ECO:0000256" key="2">
    <source>
        <dbReference type="ARBA" id="ARBA00022617"/>
    </source>
</evidence>
<dbReference type="PANTHER" id="PTHR46783">
    <property type="entry name" value="CYTOGLOBIN"/>
    <property type="match status" value="1"/>
</dbReference>
<dbReference type="CDD" id="cd01040">
    <property type="entry name" value="Mb-like"/>
    <property type="match status" value="1"/>
</dbReference>
<feature type="compositionally biased region" description="Polar residues" evidence="6">
    <location>
        <begin position="10"/>
        <end position="25"/>
    </location>
</feature>
<evidence type="ECO:0000256" key="6">
    <source>
        <dbReference type="SAM" id="MobiDB-lite"/>
    </source>
</evidence>
<dbReference type="Gene3D" id="1.10.490.10">
    <property type="entry name" value="Globins"/>
    <property type="match status" value="1"/>
</dbReference>
<evidence type="ECO:0000256" key="5">
    <source>
        <dbReference type="RuleBase" id="RU000356"/>
    </source>
</evidence>
<dbReference type="PANTHER" id="PTHR46783:SF1">
    <property type="entry name" value="CYTOGLOBIN-1-RELATED"/>
    <property type="match status" value="1"/>
</dbReference>
<comment type="subunit">
    <text evidence="1">Monomer.</text>
</comment>
<dbReference type="Pfam" id="PF00042">
    <property type="entry name" value="Globin"/>
    <property type="match status" value="1"/>
</dbReference>
<keyword evidence="8" id="KW-1185">Reference proteome</keyword>
<feature type="region of interest" description="Disordered" evidence="6">
    <location>
        <begin position="1"/>
        <end position="25"/>
    </location>
</feature>
<evidence type="ECO:0000256" key="4">
    <source>
        <dbReference type="ARBA" id="ARBA00023004"/>
    </source>
</evidence>
<dbReference type="AlphaFoldDB" id="A0A914WJE4"/>
<dbReference type="WBParaSite" id="PSAMB.scaffold4294size15073.g24059.t1">
    <property type="protein sequence ID" value="PSAMB.scaffold4294size15073.g24059.t1"/>
    <property type="gene ID" value="PSAMB.scaffold4294size15073.g24059"/>
</dbReference>
<accession>A0A914WJE4</accession>
<dbReference type="GO" id="GO:0005506">
    <property type="term" value="F:iron ion binding"/>
    <property type="evidence" value="ECO:0007669"/>
    <property type="project" value="InterPro"/>
</dbReference>
<reference evidence="9" key="1">
    <citation type="submission" date="2022-11" db="UniProtKB">
        <authorList>
            <consortium name="WormBaseParasite"/>
        </authorList>
    </citation>
    <scope>IDENTIFICATION</scope>
</reference>
<dbReference type="InterPro" id="IPR000971">
    <property type="entry name" value="Globin"/>
</dbReference>
<evidence type="ECO:0000313" key="8">
    <source>
        <dbReference type="Proteomes" id="UP000887566"/>
    </source>
</evidence>
<keyword evidence="2 5" id="KW-0349">Heme</keyword>
<organism evidence="8 9">
    <name type="scientific">Plectus sambesii</name>
    <dbReference type="NCBI Taxonomy" id="2011161"/>
    <lineage>
        <taxon>Eukaryota</taxon>
        <taxon>Metazoa</taxon>
        <taxon>Ecdysozoa</taxon>
        <taxon>Nematoda</taxon>
        <taxon>Chromadorea</taxon>
        <taxon>Plectida</taxon>
        <taxon>Plectina</taxon>
        <taxon>Plectoidea</taxon>
        <taxon>Plectidae</taxon>
        <taxon>Plectus</taxon>
    </lineage>
</organism>
<dbReference type="PROSITE" id="PS01033">
    <property type="entry name" value="GLOBIN"/>
    <property type="match status" value="1"/>
</dbReference>
<evidence type="ECO:0000256" key="1">
    <source>
        <dbReference type="ARBA" id="ARBA00011245"/>
    </source>
</evidence>
<keyword evidence="5" id="KW-0813">Transport</keyword>
<sequence length="192" mass="21679">MQAKNDRCTPKNSNSSMLKQTSRLSPKQRAILTETFRKMEDDGKRTGVNIFVRLFAEYPNYKAIWPQFQAIPDSSLMGAQELQKHAGVYMSGLRNIIASIDDNEALAEQLKKIALTHLKWGIRTFHIEVRNMLPEVLATVHLCMNGITPEVKDAWTTLFAVIASMVEDFRLDAEQKQNYRKGQGGLAGPVVK</sequence>
<keyword evidence="5" id="KW-0561">Oxygen transport</keyword>
<dbReference type="InterPro" id="IPR009050">
    <property type="entry name" value="Globin-like_sf"/>
</dbReference>
<dbReference type="SUPFAM" id="SSF46458">
    <property type="entry name" value="Globin-like"/>
    <property type="match status" value="1"/>
</dbReference>
<dbReference type="Proteomes" id="UP000887566">
    <property type="component" value="Unplaced"/>
</dbReference>
<evidence type="ECO:0000256" key="3">
    <source>
        <dbReference type="ARBA" id="ARBA00022723"/>
    </source>
</evidence>
<dbReference type="InterPro" id="IPR013314">
    <property type="entry name" value="Globin_lamprey/hagfish"/>
</dbReference>
<proteinExistence type="inferred from homology"/>
<dbReference type="InterPro" id="IPR044399">
    <property type="entry name" value="Mb-like_M"/>
</dbReference>
<feature type="domain" description="Globin" evidence="7">
    <location>
        <begin position="23"/>
        <end position="171"/>
    </location>
</feature>
<dbReference type="GO" id="GO:0020037">
    <property type="term" value="F:heme binding"/>
    <property type="evidence" value="ECO:0007669"/>
    <property type="project" value="InterPro"/>
</dbReference>
<comment type="similarity">
    <text evidence="5">Belongs to the globin family.</text>
</comment>
<name>A0A914WJE4_9BILA</name>
<dbReference type="GO" id="GO:0016491">
    <property type="term" value="F:oxidoreductase activity"/>
    <property type="evidence" value="ECO:0007669"/>
    <property type="project" value="UniProtKB-ARBA"/>
</dbReference>
<dbReference type="GO" id="GO:0019825">
    <property type="term" value="F:oxygen binding"/>
    <property type="evidence" value="ECO:0007669"/>
    <property type="project" value="InterPro"/>
</dbReference>
<evidence type="ECO:0000259" key="7">
    <source>
        <dbReference type="PROSITE" id="PS01033"/>
    </source>
</evidence>
<protein>
    <submittedName>
        <fullName evidence="9">Globin family profile domain-containing protein</fullName>
    </submittedName>
</protein>